<accession>A0A235BQJ9</accession>
<protein>
    <recommendedName>
        <fullName evidence="2">LysM domain-containing protein</fullName>
    </recommendedName>
</protein>
<dbReference type="SUPFAM" id="SSF54106">
    <property type="entry name" value="LysM domain"/>
    <property type="match status" value="1"/>
</dbReference>
<gene>
    <name evidence="3" type="ORF">CH333_09870</name>
</gene>
<organism evidence="3 4">
    <name type="scientific">candidate division WOR-3 bacterium JGI_Cruoil_03_44_89</name>
    <dbReference type="NCBI Taxonomy" id="1973748"/>
    <lineage>
        <taxon>Bacteria</taxon>
        <taxon>Bacteria division WOR-3</taxon>
    </lineage>
</organism>
<proteinExistence type="inferred from homology"/>
<dbReference type="SMART" id="SM00257">
    <property type="entry name" value="LysM"/>
    <property type="match status" value="1"/>
</dbReference>
<dbReference type="CDD" id="cd00118">
    <property type="entry name" value="LysM"/>
    <property type="match status" value="1"/>
</dbReference>
<feature type="domain" description="LysM" evidence="2">
    <location>
        <begin position="413"/>
        <end position="457"/>
    </location>
</feature>
<sequence length="460" mass="52454">MLARSDYTPPLRGHCWLHQQADALQVLPFGELRLIFDTTGIFSGGVMNRRILFVLILMTGCAVKQPIQTDYVVEDPISLGIEHYNAALGTDSIPLAKGEIDKALSMLLPFADDSSVDSLIGEICITRAKLDRKKIATRRLSSLLSGEFQYTREVDRWVEYYTTDGREYIERALSRGARYVNTIMPILEEGGVPDELAYLPIVESGFHPYARSSAGAVGLWQIMPGTAKIYGLRMDEWIDERRDVYASTRTATRYLKQLHERFGSWELVLAAYNWGGGNINSSIARSGTDDYWELILPRETANFVPQVYATLLIALDPQVYGFEEYTLDKILDTVRLSGAMRLKTISSLSGMEVNRLKELNPELRDKITPPRGHLLKLPPGGGVIFLKALQELPEGERYLTKKQINKYRRKRWVTHIIKRGETLSRISRKYGVSIGKIRKWNPKARRKYIYAGDRLKIYRR</sequence>
<dbReference type="CDD" id="cd16894">
    <property type="entry name" value="MltD-like"/>
    <property type="match status" value="1"/>
</dbReference>
<dbReference type="Pfam" id="PF01476">
    <property type="entry name" value="LysM"/>
    <property type="match status" value="1"/>
</dbReference>
<dbReference type="PROSITE" id="PS51782">
    <property type="entry name" value="LYSM"/>
    <property type="match status" value="1"/>
</dbReference>
<comment type="caution">
    <text evidence="3">The sequence shown here is derived from an EMBL/GenBank/DDBJ whole genome shotgun (WGS) entry which is preliminary data.</text>
</comment>
<dbReference type="InterPro" id="IPR000189">
    <property type="entry name" value="Transglyc_AS"/>
</dbReference>
<dbReference type="PANTHER" id="PTHR37423:SF2">
    <property type="entry name" value="MEMBRANE-BOUND LYTIC MUREIN TRANSGLYCOSYLASE C"/>
    <property type="match status" value="1"/>
</dbReference>
<evidence type="ECO:0000259" key="2">
    <source>
        <dbReference type="PROSITE" id="PS51782"/>
    </source>
</evidence>
<dbReference type="InterPro" id="IPR018392">
    <property type="entry name" value="LysM"/>
</dbReference>
<dbReference type="GO" id="GO:0016020">
    <property type="term" value="C:membrane"/>
    <property type="evidence" value="ECO:0007669"/>
    <property type="project" value="InterPro"/>
</dbReference>
<dbReference type="Gene3D" id="1.10.530.10">
    <property type="match status" value="1"/>
</dbReference>
<dbReference type="Pfam" id="PF01464">
    <property type="entry name" value="SLT"/>
    <property type="match status" value="1"/>
</dbReference>
<evidence type="ECO:0000313" key="4">
    <source>
        <dbReference type="Proteomes" id="UP000215215"/>
    </source>
</evidence>
<dbReference type="InterPro" id="IPR023346">
    <property type="entry name" value="Lysozyme-like_dom_sf"/>
</dbReference>
<dbReference type="InterPro" id="IPR036779">
    <property type="entry name" value="LysM_dom_sf"/>
</dbReference>
<reference evidence="3 4" key="1">
    <citation type="submission" date="2017-07" db="EMBL/GenBank/DDBJ databases">
        <title>Recovery of genomes from metagenomes via a dereplication, aggregation, and scoring strategy.</title>
        <authorList>
            <person name="Sieber C.M."/>
            <person name="Probst A.J."/>
            <person name="Sharrar A."/>
            <person name="Thomas B.C."/>
            <person name="Hess M."/>
            <person name="Tringe S.G."/>
            <person name="Banfield J.F."/>
        </authorList>
    </citation>
    <scope>NUCLEOTIDE SEQUENCE [LARGE SCALE GENOMIC DNA]</scope>
    <source>
        <strain evidence="3">JGI_Cruoil_03_44_89</strain>
    </source>
</reference>
<name>A0A235BQJ9_UNCW3</name>
<dbReference type="Gene3D" id="3.10.350.10">
    <property type="entry name" value="LysM domain"/>
    <property type="match status" value="1"/>
</dbReference>
<dbReference type="AlphaFoldDB" id="A0A235BQJ9"/>
<dbReference type="PANTHER" id="PTHR37423">
    <property type="entry name" value="SOLUBLE LYTIC MUREIN TRANSGLYCOSYLASE-RELATED"/>
    <property type="match status" value="1"/>
</dbReference>
<dbReference type="GO" id="GO:0000270">
    <property type="term" value="P:peptidoglycan metabolic process"/>
    <property type="evidence" value="ECO:0007669"/>
    <property type="project" value="InterPro"/>
</dbReference>
<evidence type="ECO:0000313" key="3">
    <source>
        <dbReference type="EMBL" id="OYD13835.1"/>
    </source>
</evidence>
<dbReference type="SUPFAM" id="SSF53955">
    <property type="entry name" value="Lysozyme-like"/>
    <property type="match status" value="1"/>
</dbReference>
<dbReference type="Proteomes" id="UP000215215">
    <property type="component" value="Unassembled WGS sequence"/>
</dbReference>
<dbReference type="PROSITE" id="PS00922">
    <property type="entry name" value="TRANSGLYCOSYLASE"/>
    <property type="match status" value="1"/>
</dbReference>
<dbReference type="EMBL" id="NOZQ01000214">
    <property type="protein sequence ID" value="OYD13835.1"/>
    <property type="molecule type" value="Genomic_DNA"/>
</dbReference>
<comment type="similarity">
    <text evidence="1">Belongs to the transglycosylase Slt family.</text>
</comment>
<dbReference type="GO" id="GO:0008933">
    <property type="term" value="F:peptidoglycan lytic transglycosylase activity"/>
    <property type="evidence" value="ECO:0007669"/>
    <property type="project" value="InterPro"/>
</dbReference>
<evidence type="ECO:0000256" key="1">
    <source>
        <dbReference type="ARBA" id="ARBA00007734"/>
    </source>
</evidence>
<dbReference type="InterPro" id="IPR008258">
    <property type="entry name" value="Transglycosylase_SLT_dom_1"/>
</dbReference>